<dbReference type="AlphaFoldDB" id="A0A1Y1W1E2"/>
<dbReference type="EMBL" id="MCFD01000013">
    <property type="protein sequence ID" value="ORX67302.1"/>
    <property type="molecule type" value="Genomic_DNA"/>
</dbReference>
<dbReference type="OrthoDB" id="5548663at2759"/>
<accession>A0A1Y1W1E2</accession>
<dbReference type="GeneID" id="63805047"/>
<dbReference type="RefSeq" id="XP_040741224.1">
    <property type="nucleotide sequence ID" value="XM_040888399.1"/>
</dbReference>
<reference evidence="1 2" key="1">
    <citation type="submission" date="2016-07" db="EMBL/GenBank/DDBJ databases">
        <title>Pervasive Adenine N6-methylation of Active Genes in Fungi.</title>
        <authorList>
            <consortium name="DOE Joint Genome Institute"/>
            <person name="Mondo S.J."/>
            <person name="Dannebaum R.O."/>
            <person name="Kuo R.C."/>
            <person name="Labutti K."/>
            <person name="Haridas S."/>
            <person name="Kuo A."/>
            <person name="Salamov A."/>
            <person name="Ahrendt S.R."/>
            <person name="Lipzen A."/>
            <person name="Sullivan W."/>
            <person name="Andreopoulos W.B."/>
            <person name="Clum A."/>
            <person name="Lindquist E."/>
            <person name="Daum C."/>
            <person name="Ramamoorthy G.K."/>
            <person name="Gryganskyi A."/>
            <person name="Culley D."/>
            <person name="Magnuson J.K."/>
            <person name="James T.Y."/>
            <person name="O'Malley M.A."/>
            <person name="Stajich J.E."/>
            <person name="Spatafora J.W."/>
            <person name="Visel A."/>
            <person name="Grigoriev I.V."/>
        </authorList>
    </citation>
    <scope>NUCLEOTIDE SEQUENCE [LARGE SCALE GENOMIC DNA]</scope>
    <source>
        <strain evidence="1 2">ATCC 12442</strain>
    </source>
</reference>
<comment type="caution">
    <text evidence="1">The sequence shown here is derived from an EMBL/GenBank/DDBJ whole genome shotgun (WGS) entry which is preliminary data.</text>
</comment>
<gene>
    <name evidence="1" type="ORF">DL89DRAFT_269720</name>
</gene>
<organism evidence="1 2">
    <name type="scientific">Linderina pennispora</name>
    <dbReference type="NCBI Taxonomy" id="61395"/>
    <lineage>
        <taxon>Eukaryota</taxon>
        <taxon>Fungi</taxon>
        <taxon>Fungi incertae sedis</taxon>
        <taxon>Zoopagomycota</taxon>
        <taxon>Kickxellomycotina</taxon>
        <taxon>Kickxellomycetes</taxon>
        <taxon>Kickxellales</taxon>
        <taxon>Kickxellaceae</taxon>
        <taxon>Linderina</taxon>
    </lineage>
</organism>
<evidence type="ECO:0000313" key="1">
    <source>
        <dbReference type="EMBL" id="ORX67302.1"/>
    </source>
</evidence>
<sequence length="482" mass="54457">MSSLAQAIPIHILEQIIAYVSGVVRVTSHRLGNHTWSLNKSFIPFIGVCRDWRSVSMMMMYQEVVVVADSECSAEALVKAVHSADSFLRSSLLAKPHHCYPSGPLKDCRFGNTSELILTLDSRSTTSSNLVVAEMEANIKEFAATITRYVSYIDLVAAGRLGLSIEDRAKGYHSLDLPNIARLEHIMLDCDTFGDTHIELVRKSSPISDMTSMISSVDSEGNIVEYPCVWKFDIAMKEAGNPFPRITHLLCENSYPFTNLNFLESCVLLESLYMHKMFKESGWLGKDHFPQLRYVELMPDTTYTDGEESSTPNMLTLSQIALGLSSKVETVKVDSQWISEESDTMHTLQVYAYLSSIRILDIVCMPFTYEQRCSLQLTHEAPGSRQQLSASTVNRLQNLDDKRVGESRLLLLRICRVEQMTMLQMIERVLLFGVLAPSLRRVQVSRFHSSPRFEQSVVKVMKRKVFGAHADRLSKLLINTTY</sequence>
<dbReference type="Proteomes" id="UP000193922">
    <property type="component" value="Unassembled WGS sequence"/>
</dbReference>
<evidence type="ECO:0000313" key="2">
    <source>
        <dbReference type="Proteomes" id="UP000193922"/>
    </source>
</evidence>
<keyword evidence="2" id="KW-1185">Reference proteome</keyword>
<name>A0A1Y1W1E2_9FUNG</name>
<evidence type="ECO:0008006" key="3">
    <source>
        <dbReference type="Google" id="ProtNLM"/>
    </source>
</evidence>
<proteinExistence type="predicted"/>
<protein>
    <recommendedName>
        <fullName evidence="3">F-box domain-containing protein</fullName>
    </recommendedName>
</protein>